<dbReference type="EC" id="2.7.1.23" evidence="8"/>
<reference evidence="10" key="1">
    <citation type="submission" date="2016-12" db="EMBL/GenBank/DDBJ databases">
        <authorList>
            <person name="Jung M.Y."/>
            <person name="Lee S.H."/>
        </authorList>
    </citation>
    <scope>NUCLEOTIDE SEQUENCE [LARGE SCALE GENOMIC DNA]</scope>
    <source>
        <strain evidence="10">WiKim39</strain>
    </source>
</reference>
<dbReference type="InterPro" id="IPR017437">
    <property type="entry name" value="ATP-NAD_kinase_PpnK-typ_C"/>
</dbReference>
<feature type="active site" description="Proton acceptor" evidence="8">
    <location>
        <position position="45"/>
    </location>
</feature>
<evidence type="ECO:0000256" key="1">
    <source>
        <dbReference type="ARBA" id="ARBA00022679"/>
    </source>
</evidence>
<dbReference type="EMBL" id="CP019323">
    <property type="protein sequence ID" value="APX72287.1"/>
    <property type="molecule type" value="Genomic_DNA"/>
</dbReference>
<evidence type="ECO:0000256" key="2">
    <source>
        <dbReference type="ARBA" id="ARBA00022741"/>
    </source>
</evidence>
<dbReference type="OrthoDB" id="9774737at2"/>
<keyword evidence="1 8" id="KW-0808">Transferase</keyword>
<dbReference type="PANTHER" id="PTHR20275:SF0">
    <property type="entry name" value="NAD KINASE"/>
    <property type="match status" value="1"/>
</dbReference>
<organism evidence="9 10">
    <name type="scientific">Companilactobacillus allii</name>
    <dbReference type="NCBI Taxonomy" id="1847728"/>
    <lineage>
        <taxon>Bacteria</taxon>
        <taxon>Bacillati</taxon>
        <taxon>Bacillota</taxon>
        <taxon>Bacilli</taxon>
        <taxon>Lactobacillales</taxon>
        <taxon>Lactobacillaceae</taxon>
        <taxon>Companilactobacillus</taxon>
    </lineage>
</organism>
<dbReference type="InterPro" id="IPR016064">
    <property type="entry name" value="NAD/diacylglycerol_kinase_sf"/>
</dbReference>
<dbReference type="InterPro" id="IPR002504">
    <property type="entry name" value="NADK"/>
</dbReference>
<evidence type="ECO:0000256" key="3">
    <source>
        <dbReference type="ARBA" id="ARBA00022777"/>
    </source>
</evidence>
<dbReference type="GO" id="GO:0005524">
    <property type="term" value="F:ATP binding"/>
    <property type="evidence" value="ECO:0007669"/>
    <property type="project" value="UniProtKB-KW"/>
</dbReference>
<dbReference type="Gene3D" id="3.40.50.10330">
    <property type="entry name" value="Probable inorganic polyphosphate/atp-NAD kinase, domain 1"/>
    <property type="match status" value="1"/>
</dbReference>
<dbReference type="GO" id="GO:0046872">
    <property type="term" value="F:metal ion binding"/>
    <property type="evidence" value="ECO:0007669"/>
    <property type="project" value="UniProtKB-UniRule"/>
</dbReference>
<evidence type="ECO:0000256" key="8">
    <source>
        <dbReference type="HAMAP-Rule" id="MF_00361"/>
    </source>
</evidence>
<comment type="caution">
    <text evidence="8">Lacks conserved residue(s) required for the propagation of feature annotation.</text>
</comment>
<comment type="catalytic activity">
    <reaction evidence="7 8">
        <text>NAD(+) + ATP = ADP + NADP(+) + H(+)</text>
        <dbReference type="Rhea" id="RHEA:18629"/>
        <dbReference type="ChEBI" id="CHEBI:15378"/>
        <dbReference type="ChEBI" id="CHEBI:30616"/>
        <dbReference type="ChEBI" id="CHEBI:57540"/>
        <dbReference type="ChEBI" id="CHEBI:58349"/>
        <dbReference type="ChEBI" id="CHEBI:456216"/>
        <dbReference type="EC" id="2.7.1.23"/>
    </reaction>
</comment>
<accession>A0A1P8Q383</accession>
<feature type="binding site" evidence="8">
    <location>
        <begin position="45"/>
        <end position="46"/>
    </location>
    <ligand>
        <name>NAD(+)</name>
        <dbReference type="ChEBI" id="CHEBI:57540"/>
    </ligand>
</feature>
<evidence type="ECO:0000256" key="4">
    <source>
        <dbReference type="ARBA" id="ARBA00022840"/>
    </source>
</evidence>
<gene>
    <name evidence="8" type="primary">nadK</name>
    <name evidence="9" type="ORF">BTM29_06810</name>
</gene>
<comment type="cofactor">
    <cofactor evidence="8">
        <name>a divalent metal cation</name>
        <dbReference type="ChEBI" id="CHEBI:60240"/>
    </cofactor>
</comment>
<evidence type="ECO:0000256" key="6">
    <source>
        <dbReference type="ARBA" id="ARBA00023027"/>
    </source>
</evidence>
<dbReference type="PANTHER" id="PTHR20275">
    <property type="entry name" value="NAD KINASE"/>
    <property type="match status" value="1"/>
</dbReference>
<dbReference type="HAMAP" id="MF_00361">
    <property type="entry name" value="NAD_kinase"/>
    <property type="match status" value="1"/>
</dbReference>
<evidence type="ECO:0000256" key="7">
    <source>
        <dbReference type="ARBA" id="ARBA00047925"/>
    </source>
</evidence>
<sequence>MKFWVNNNNKEQSVAASDKLRQALVDSGMEQSRRNPALVISVGGDGTLLSTFHAYAAHLDTVKFLALHTGHLGFYSDWTDQEIDELVDCIVKCQENIPSTSYPLLDIKVDREEGESFHGIAINETVVRRLSALTMKTRVNLDGEFFENFRGDGLCFSTPTGSTAYSKAIGGALIHPKISVYQMVEIASINNRVYRTISSPIIIPHNQQVDLYPHRADDYVITCDGISTKLKNVKKISIKLNSQRAQFAQYRHRHFWTRVETAFLGQDGEQ</sequence>
<keyword evidence="2 8" id="KW-0547">Nucleotide-binding</keyword>
<dbReference type="Pfam" id="PF20143">
    <property type="entry name" value="NAD_kinase_C"/>
    <property type="match status" value="1"/>
</dbReference>
<comment type="subcellular location">
    <subcellularLocation>
        <location evidence="8">Cytoplasm</location>
    </subcellularLocation>
</comment>
<protein>
    <recommendedName>
        <fullName evidence="8">NAD kinase</fullName>
        <ecNumber evidence="8">2.7.1.23</ecNumber>
    </recommendedName>
    <alternativeName>
        <fullName evidence="8">ATP-dependent NAD kinase</fullName>
    </alternativeName>
</protein>
<evidence type="ECO:0000256" key="5">
    <source>
        <dbReference type="ARBA" id="ARBA00022857"/>
    </source>
</evidence>
<keyword evidence="8" id="KW-0963">Cytoplasm</keyword>
<dbReference type="GO" id="GO:0051287">
    <property type="term" value="F:NAD binding"/>
    <property type="evidence" value="ECO:0007669"/>
    <property type="project" value="UniProtKB-ARBA"/>
</dbReference>
<dbReference type="AlphaFoldDB" id="A0A1P8Q383"/>
<dbReference type="GO" id="GO:0019674">
    <property type="term" value="P:NAD+ metabolic process"/>
    <property type="evidence" value="ECO:0007669"/>
    <property type="project" value="InterPro"/>
</dbReference>
<keyword evidence="10" id="KW-1185">Reference proteome</keyword>
<dbReference type="Pfam" id="PF01513">
    <property type="entry name" value="NAD_kinase"/>
    <property type="match status" value="1"/>
</dbReference>
<dbReference type="GO" id="GO:0005737">
    <property type="term" value="C:cytoplasm"/>
    <property type="evidence" value="ECO:0007669"/>
    <property type="project" value="UniProtKB-SubCell"/>
</dbReference>
<keyword evidence="6 8" id="KW-0520">NAD</keyword>
<evidence type="ECO:0000313" key="10">
    <source>
        <dbReference type="Proteomes" id="UP000187499"/>
    </source>
</evidence>
<comment type="function">
    <text evidence="8">Involved in the regulation of the intracellular balance of NAD and NADP, and is a key enzyme in the biosynthesis of NADP. Catalyzes specifically the phosphorylation on 2'-hydroxyl of the adenosine moiety of NAD to yield NADP.</text>
</comment>
<feature type="binding site" evidence="8">
    <location>
        <begin position="123"/>
        <end position="124"/>
    </location>
    <ligand>
        <name>NAD(+)</name>
        <dbReference type="ChEBI" id="CHEBI:57540"/>
    </ligand>
</feature>
<keyword evidence="3 8" id="KW-0418">Kinase</keyword>
<proteinExistence type="inferred from homology"/>
<dbReference type="InterPro" id="IPR017438">
    <property type="entry name" value="ATP-NAD_kinase_N"/>
</dbReference>
<feature type="binding site" evidence="8">
    <location>
        <position position="187"/>
    </location>
    <ligand>
        <name>NAD(+)</name>
        <dbReference type="ChEBI" id="CHEBI:57540"/>
    </ligand>
</feature>
<dbReference type="SUPFAM" id="SSF111331">
    <property type="entry name" value="NAD kinase/diacylglycerol kinase-like"/>
    <property type="match status" value="1"/>
</dbReference>
<evidence type="ECO:0000313" key="9">
    <source>
        <dbReference type="EMBL" id="APX72287.1"/>
    </source>
</evidence>
<comment type="similarity">
    <text evidence="8">Belongs to the NAD kinase family.</text>
</comment>
<dbReference type="Gene3D" id="2.60.200.30">
    <property type="entry name" value="Probable inorganic polyphosphate/atp-NAD kinase, domain 2"/>
    <property type="match status" value="1"/>
</dbReference>
<dbReference type="Proteomes" id="UP000187499">
    <property type="component" value="Chromosome"/>
</dbReference>
<dbReference type="STRING" id="1847728.BTM29_06810"/>
<keyword evidence="5 8" id="KW-0521">NADP</keyword>
<feature type="binding site" evidence="8">
    <location>
        <position position="152"/>
    </location>
    <ligand>
        <name>NAD(+)</name>
        <dbReference type="ChEBI" id="CHEBI:57540"/>
    </ligand>
</feature>
<feature type="binding site" evidence="8">
    <location>
        <position position="150"/>
    </location>
    <ligand>
        <name>NAD(+)</name>
        <dbReference type="ChEBI" id="CHEBI:57540"/>
    </ligand>
</feature>
<dbReference type="GO" id="GO:0006741">
    <property type="term" value="P:NADP+ biosynthetic process"/>
    <property type="evidence" value="ECO:0007669"/>
    <property type="project" value="UniProtKB-UniRule"/>
</dbReference>
<name>A0A1P8Q383_9LACO</name>
<keyword evidence="4 8" id="KW-0067">ATP-binding</keyword>
<dbReference type="GO" id="GO:0003951">
    <property type="term" value="F:NAD+ kinase activity"/>
    <property type="evidence" value="ECO:0007669"/>
    <property type="project" value="UniProtKB-UniRule"/>
</dbReference>
<dbReference type="KEGG" id="lalw:BTM29_06810"/>
<dbReference type="NCBIfam" id="NF003424">
    <property type="entry name" value="PRK04885.1"/>
    <property type="match status" value="1"/>
</dbReference>
<dbReference type="RefSeq" id="WP_076615150.1">
    <property type="nucleotide sequence ID" value="NZ_CP019323.1"/>
</dbReference>